<organism evidence="9 10">
    <name type="scientific">Candidatus Jorgensenbacteria bacterium RIFCSPLOWO2_01_FULL_45_25b</name>
    <dbReference type="NCBI Taxonomy" id="1798471"/>
    <lineage>
        <taxon>Bacteria</taxon>
        <taxon>Candidatus Joergenseniibacteriota</taxon>
    </lineage>
</organism>
<dbReference type="InterPro" id="IPR041711">
    <property type="entry name" value="Met-tRNA-FMT_N"/>
</dbReference>
<comment type="function">
    <text evidence="5">Attaches a formyl group to the free amino group of methionyl-tRNA(fMet). The formyl group appears to play a dual role in the initiator identity of N-formylmethionyl-tRNA by promoting its recognition by IF2 and preventing the misappropriation of this tRNA by the elongation apparatus.</text>
</comment>
<evidence type="ECO:0000313" key="10">
    <source>
        <dbReference type="Proteomes" id="UP000176996"/>
    </source>
</evidence>
<protein>
    <recommendedName>
        <fullName evidence="2 5">Methionyl-tRNA formyltransferase</fullName>
        <ecNumber evidence="2 5">2.1.2.9</ecNumber>
    </recommendedName>
</protein>
<dbReference type="InterPro" id="IPR005794">
    <property type="entry name" value="Fmt"/>
</dbReference>
<reference evidence="9 10" key="1">
    <citation type="journal article" date="2016" name="Nat. Commun.">
        <title>Thousands of microbial genomes shed light on interconnected biogeochemical processes in an aquifer system.</title>
        <authorList>
            <person name="Anantharaman K."/>
            <person name="Brown C.T."/>
            <person name="Hug L.A."/>
            <person name="Sharon I."/>
            <person name="Castelle C.J."/>
            <person name="Probst A.J."/>
            <person name="Thomas B.C."/>
            <person name="Singh A."/>
            <person name="Wilkins M.J."/>
            <person name="Karaoz U."/>
            <person name="Brodie E.L."/>
            <person name="Williams K.H."/>
            <person name="Hubbard S.S."/>
            <person name="Banfield J.F."/>
        </authorList>
    </citation>
    <scope>NUCLEOTIDE SEQUENCE [LARGE SCALE GENOMIC DNA]</scope>
</reference>
<proteinExistence type="inferred from homology"/>
<accession>A0A1F6C028</accession>
<dbReference type="EC" id="2.1.2.9" evidence="2 5"/>
<comment type="catalytic activity">
    <reaction evidence="5">
        <text>L-methionyl-tRNA(fMet) + (6R)-10-formyltetrahydrofolate = N-formyl-L-methionyl-tRNA(fMet) + (6S)-5,6,7,8-tetrahydrofolate + H(+)</text>
        <dbReference type="Rhea" id="RHEA:24380"/>
        <dbReference type="Rhea" id="RHEA-COMP:9952"/>
        <dbReference type="Rhea" id="RHEA-COMP:9953"/>
        <dbReference type="ChEBI" id="CHEBI:15378"/>
        <dbReference type="ChEBI" id="CHEBI:57453"/>
        <dbReference type="ChEBI" id="CHEBI:78530"/>
        <dbReference type="ChEBI" id="CHEBI:78844"/>
        <dbReference type="ChEBI" id="CHEBI:195366"/>
        <dbReference type="EC" id="2.1.2.9"/>
    </reaction>
</comment>
<feature type="region of interest" description="Disordered" evidence="6">
    <location>
        <begin position="109"/>
        <end position="128"/>
    </location>
</feature>
<dbReference type="InterPro" id="IPR002376">
    <property type="entry name" value="Formyl_transf_N"/>
</dbReference>
<dbReference type="GO" id="GO:0004479">
    <property type="term" value="F:methionyl-tRNA formyltransferase activity"/>
    <property type="evidence" value="ECO:0007669"/>
    <property type="project" value="UniProtKB-UniRule"/>
</dbReference>
<dbReference type="SUPFAM" id="SSF50486">
    <property type="entry name" value="FMT C-terminal domain-like"/>
    <property type="match status" value="1"/>
</dbReference>
<dbReference type="NCBIfam" id="TIGR00460">
    <property type="entry name" value="fmt"/>
    <property type="match status" value="1"/>
</dbReference>
<evidence type="ECO:0000256" key="1">
    <source>
        <dbReference type="ARBA" id="ARBA00010699"/>
    </source>
</evidence>
<evidence type="ECO:0000256" key="3">
    <source>
        <dbReference type="ARBA" id="ARBA00022679"/>
    </source>
</evidence>
<evidence type="ECO:0000313" key="9">
    <source>
        <dbReference type="EMBL" id="OGG42511.1"/>
    </source>
</evidence>
<evidence type="ECO:0000256" key="2">
    <source>
        <dbReference type="ARBA" id="ARBA00012261"/>
    </source>
</evidence>
<dbReference type="CDD" id="cd08646">
    <property type="entry name" value="FMT_core_Met-tRNA-FMT_N"/>
    <property type="match status" value="1"/>
</dbReference>
<evidence type="ECO:0000259" key="8">
    <source>
        <dbReference type="Pfam" id="PF02911"/>
    </source>
</evidence>
<dbReference type="InterPro" id="IPR011034">
    <property type="entry name" value="Formyl_transferase-like_C_sf"/>
</dbReference>
<dbReference type="STRING" id="1798471.A3A21_02285"/>
<keyword evidence="4 5" id="KW-0648">Protein biosynthesis</keyword>
<dbReference type="PANTHER" id="PTHR11138:SF5">
    <property type="entry name" value="METHIONYL-TRNA FORMYLTRANSFERASE, MITOCHONDRIAL"/>
    <property type="match status" value="1"/>
</dbReference>
<feature type="domain" description="Formyl transferase C-terminal" evidence="8">
    <location>
        <begin position="286"/>
        <end position="331"/>
    </location>
</feature>
<evidence type="ECO:0000256" key="5">
    <source>
        <dbReference type="HAMAP-Rule" id="MF_00182"/>
    </source>
</evidence>
<name>A0A1F6C028_9BACT</name>
<dbReference type="InterPro" id="IPR005793">
    <property type="entry name" value="Formyl_trans_C"/>
</dbReference>
<evidence type="ECO:0000256" key="4">
    <source>
        <dbReference type="ARBA" id="ARBA00022917"/>
    </source>
</evidence>
<comment type="caution">
    <text evidence="9">The sequence shown here is derived from an EMBL/GenBank/DDBJ whole genome shotgun (WGS) entry which is preliminary data.</text>
</comment>
<feature type="domain" description="Formyl transferase N-terminal" evidence="7">
    <location>
        <begin position="142"/>
        <end position="240"/>
    </location>
</feature>
<sequence>MKYIFFGTPEFASIILEKLIIADMPPALVVTNPDRPAGRNKTLTPPPVKVVAEREGLQVLQPEILNTKNSAFGGALAEFQDGPKKPGLSLEQSITNQIKKSTLVDNYKSRGPAENRTPETQVTIPVSDHPGPTTGLLYQDWDFFLVVAYGKIIPKNVLDIPRLGTLNVHPSLLPRHRGPTPIQTAILNGDEITGVSIILLDEEVDHGPILAQKQLKVESLKLKALERTLANLGVKMLVEILPKFMEGELTPVAQEHAKATFTKKFTTDDAFVSCEHLISALSGDKDKALHIDRMIRALNPEPGVWTRTTDVQILDFPKNKRIKLLESGVREGRLKLRGIQVEGRKPRELLISNG</sequence>
<dbReference type="GO" id="GO:0005829">
    <property type="term" value="C:cytosol"/>
    <property type="evidence" value="ECO:0007669"/>
    <property type="project" value="TreeGrafter"/>
</dbReference>
<dbReference type="Proteomes" id="UP000176996">
    <property type="component" value="Unassembled WGS sequence"/>
</dbReference>
<dbReference type="Pfam" id="PF00551">
    <property type="entry name" value="Formyl_trans_N"/>
    <property type="match status" value="1"/>
</dbReference>
<dbReference type="InterPro" id="IPR036477">
    <property type="entry name" value="Formyl_transf_N_sf"/>
</dbReference>
<evidence type="ECO:0000259" key="7">
    <source>
        <dbReference type="Pfam" id="PF00551"/>
    </source>
</evidence>
<dbReference type="Gene3D" id="3.40.50.12230">
    <property type="match status" value="2"/>
</dbReference>
<dbReference type="HAMAP" id="MF_00182">
    <property type="entry name" value="Formyl_trans"/>
    <property type="match status" value="1"/>
</dbReference>
<dbReference type="EMBL" id="MFKK01000001">
    <property type="protein sequence ID" value="OGG42511.1"/>
    <property type="molecule type" value="Genomic_DNA"/>
</dbReference>
<dbReference type="Pfam" id="PF02911">
    <property type="entry name" value="Formyl_trans_C"/>
    <property type="match status" value="1"/>
</dbReference>
<feature type="binding site" evidence="5">
    <location>
        <begin position="171"/>
        <end position="174"/>
    </location>
    <ligand>
        <name>(6S)-5,6,7,8-tetrahydrofolate</name>
        <dbReference type="ChEBI" id="CHEBI:57453"/>
    </ligand>
</feature>
<dbReference type="SUPFAM" id="SSF53328">
    <property type="entry name" value="Formyltransferase"/>
    <property type="match status" value="2"/>
</dbReference>
<comment type="similarity">
    <text evidence="1 5">Belongs to the Fmt family.</text>
</comment>
<keyword evidence="3 5" id="KW-0808">Transferase</keyword>
<gene>
    <name evidence="5" type="primary">fmt</name>
    <name evidence="9" type="ORF">A3A21_02285</name>
</gene>
<dbReference type="PANTHER" id="PTHR11138">
    <property type="entry name" value="METHIONYL-TRNA FORMYLTRANSFERASE"/>
    <property type="match status" value="1"/>
</dbReference>
<dbReference type="AlphaFoldDB" id="A0A1F6C028"/>
<evidence type="ECO:0000256" key="6">
    <source>
        <dbReference type="SAM" id="MobiDB-lite"/>
    </source>
</evidence>